<sequence>MVGTCAKKAVEHGGLLKLMLRKMSSLLNNPPFNYIIHPSPLLGNGSELAFTHCFILLIPLIGIVGFELGKGLTYKSCVSRGWCNGCKGSESGSSRVRIKRVEKCW</sequence>
<dbReference type="EMBL" id="JAYMYR010000005">
    <property type="protein sequence ID" value="KAK7364628.1"/>
    <property type="molecule type" value="Genomic_DNA"/>
</dbReference>
<accession>A0AAN9N7B9</accession>
<comment type="caution">
    <text evidence="2">The sequence shown here is derived from an EMBL/GenBank/DDBJ whole genome shotgun (WGS) entry which is preliminary data.</text>
</comment>
<gene>
    <name evidence="2" type="ORF">VNO80_13368</name>
</gene>
<organism evidence="2 3">
    <name type="scientific">Phaseolus coccineus</name>
    <name type="common">Scarlet runner bean</name>
    <name type="synonym">Phaseolus multiflorus</name>
    <dbReference type="NCBI Taxonomy" id="3886"/>
    <lineage>
        <taxon>Eukaryota</taxon>
        <taxon>Viridiplantae</taxon>
        <taxon>Streptophyta</taxon>
        <taxon>Embryophyta</taxon>
        <taxon>Tracheophyta</taxon>
        <taxon>Spermatophyta</taxon>
        <taxon>Magnoliopsida</taxon>
        <taxon>eudicotyledons</taxon>
        <taxon>Gunneridae</taxon>
        <taxon>Pentapetalae</taxon>
        <taxon>rosids</taxon>
        <taxon>fabids</taxon>
        <taxon>Fabales</taxon>
        <taxon>Fabaceae</taxon>
        <taxon>Papilionoideae</taxon>
        <taxon>50 kb inversion clade</taxon>
        <taxon>NPAAA clade</taxon>
        <taxon>indigoferoid/millettioid clade</taxon>
        <taxon>Phaseoleae</taxon>
        <taxon>Phaseolus</taxon>
    </lineage>
</organism>
<keyword evidence="3" id="KW-1185">Reference proteome</keyword>
<proteinExistence type="predicted"/>
<dbReference type="PANTHER" id="PTHR42763:SF2">
    <property type="entry name" value="ADP-GLUCOSE PHOSPHORYLASE"/>
    <property type="match status" value="1"/>
</dbReference>
<dbReference type="Gene3D" id="3.30.428.10">
    <property type="entry name" value="HIT-like"/>
    <property type="match status" value="1"/>
</dbReference>
<keyword evidence="1" id="KW-1133">Transmembrane helix</keyword>
<evidence type="ECO:0000256" key="1">
    <source>
        <dbReference type="SAM" id="Phobius"/>
    </source>
</evidence>
<name>A0AAN9N7B9_PHACN</name>
<evidence type="ECO:0000313" key="2">
    <source>
        <dbReference type="EMBL" id="KAK7364628.1"/>
    </source>
</evidence>
<dbReference type="InterPro" id="IPR053177">
    <property type="entry name" value="ADP-glucose_phosphorylase"/>
</dbReference>
<keyword evidence="1" id="KW-0472">Membrane</keyword>
<protein>
    <submittedName>
        <fullName evidence="2">Uncharacterized protein</fullName>
    </submittedName>
</protein>
<feature type="transmembrane region" description="Helical" evidence="1">
    <location>
        <begin position="48"/>
        <end position="66"/>
    </location>
</feature>
<keyword evidence="1" id="KW-0812">Transmembrane</keyword>
<dbReference type="PANTHER" id="PTHR42763">
    <property type="entry name" value="ADP-GLUCOSE PHOSPHORYLASE"/>
    <property type="match status" value="1"/>
</dbReference>
<evidence type="ECO:0000313" key="3">
    <source>
        <dbReference type="Proteomes" id="UP001374584"/>
    </source>
</evidence>
<reference evidence="2 3" key="1">
    <citation type="submission" date="2024-01" db="EMBL/GenBank/DDBJ databases">
        <title>The genomes of 5 underutilized Papilionoideae crops provide insights into root nodulation and disease resistanc.</title>
        <authorList>
            <person name="Jiang F."/>
        </authorList>
    </citation>
    <scope>NUCLEOTIDE SEQUENCE [LARGE SCALE GENOMIC DNA]</scope>
    <source>
        <strain evidence="2">JINMINGXINNONG_FW02</strain>
        <tissue evidence="2">Leaves</tissue>
    </source>
</reference>
<dbReference type="AlphaFoldDB" id="A0AAN9N7B9"/>
<dbReference type="Proteomes" id="UP001374584">
    <property type="component" value="Unassembled WGS sequence"/>
</dbReference>
<dbReference type="InterPro" id="IPR036265">
    <property type="entry name" value="HIT-like_sf"/>
</dbReference>